<dbReference type="Proteomes" id="UP000249757">
    <property type="component" value="Unassembled WGS sequence"/>
</dbReference>
<organism evidence="1 2">
    <name type="scientific">Pyrenophora tritici-repentis</name>
    <dbReference type="NCBI Taxonomy" id="45151"/>
    <lineage>
        <taxon>Eukaryota</taxon>
        <taxon>Fungi</taxon>
        <taxon>Dikarya</taxon>
        <taxon>Ascomycota</taxon>
        <taxon>Pezizomycotina</taxon>
        <taxon>Dothideomycetes</taxon>
        <taxon>Pleosporomycetidae</taxon>
        <taxon>Pleosporales</taxon>
        <taxon>Pleosporineae</taxon>
        <taxon>Pleosporaceae</taxon>
        <taxon>Pyrenophora</taxon>
    </lineage>
</organism>
<reference evidence="2" key="1">
    <citation type="journal article" date="2022" name="Microb. Genom.">
        <title>A global pangenome for the wheat fungal pathogen Pyrenophora tritici-repentis and prediction of effector protein structural homology.</title>
        <authorList>
            <person name="Moolhuijzen P.M."/>
            <person name="See P.T."/>
            <person name="Shi G."/>
            <person name="Powell H.R."/>
            <person name="Cockram J."/>
            <person name="Jorgensen L.N."/>
            <person name="Benslimane H."/>
            <person name="Strelkov S.E."/>
            <person name="Turner J."/>
            <person name="Liu Z."/>
            <person name="Moffat C.S."/>
        </authorList>
    </citation>
    <scope>NUCLEOTIDE SEQUENCE [LARGE SCALE GENOMIC DNA]</scope>
</reference>
<evidence type="ECO:0000313" key="1">
    <source>
        <dbReference type="EMBL" id="KAI1518338.1"/>
    </source>
</evidence>
<dbReference type="AlphaFoldDB" id="A0A922T2Y8"/>
<evidence type="ECO:0000313" key="2">
    <source>
        <dbReference type="Proteomes" id="UP000249757"/>
    </source>
</evidence>
<comment type="caution">
    <text evidence="1">The sequence shown here is derived from an EMBL/GenBank/DDBJ whole genome shotgun (WGS) entry which is preliminary data.</text>
</comment>
<keyword evidence="2" id="KW-1185">Reference proteome</keyword>
<protein>
    <submittedName>
        <fullName evidence="1">Uncharacterized protein</fullName>
    </submittedName>
</protein>
<name>A0A922T2Y8_9PLEO</name>
<dbReference type="EMBL" id="NRDI02000002">
    <property type="protein sequence ID" value="KAI1518338.1"/>
    <property type="molecule type" value="Genomic_DNA"/>
</dbReference>
<sequence>MMPARNGFPYESARKAAPPAEFARVADFQTSWFYRHLIGKFTS</sequence>
<proteinExistence type="predicted"/>
<accession>A0A922T2Y8</accession>
<gene>
    <name evidence="1" type="ORF">Ptr86124_001466</name>
</gene>